<evidence type="ECO:0000313" key="7">
    <source>
        <dbReference type="EMBL" id="MBP2478667.1"/>
    </source>
</evidence>
<dbReference type="PANTHER" id="PTHR12001">
    <property type="entry name" value="GERANYLGERANYL PYROPHOSPHATE SYNTHASE"/>
    <property type="match status" value="1"/>
</dbReference>
<keyword evidence="5" id="KW-0460">Magnesium</keyword>
<organism evidence="7 8">
    <name type="scientific">Crossiella equi</name>
    <dbReference type="NCBI Taxonomy" id="130796"/>
    <lineage>
        <taxon>Bacteria</taxon>
        <taxon>Bacillati</taxon>
        <taxon>Actinomycetota</taxon>
        <taxon>Actinomycetes</taxon>
        <taxon>Pseudonocardiales</taxon>
        <taxon>Pseudonocardiaceae</taxon>
        <taxon>Crossiella</taxon>
    </lineage>
</organism>
<dbReference type="SUPFAM" id="SSF48576">
    <property type="entry name" value="Terpenoid synthases"/>
    <property type="match status" value="1"/>
</dbReference>
<comment type="caution">
    <text evidence="7">The sequence shown here is derived from an EMBL/GenBank/DDBJ whole genome shotgun (WGS) entry which is preliminary data.</text>
</comment>
<evidence type="ECO:0000313" key="8">
    <source>
        <dbReference type="Proteomes" id="UP001519363"/>
    </source>
</evidence>
<gene>
    <name evidence="7" type="ORF">JOF53_007539</name>
</gene>
<dbReference type="Pfam" id="PF00348">
    <property type="entry name" value="polyprenyl_synt"/>
    <property type="match status" value="1"/>
</dbReference>
<comment type="cofactor">
    <cofactor evidence="1">
        <name>Mg(2+)</name>
        <dbReference type="ChEBI" id="CHEBI:18420"/>
    </cofactor>
</comment>
<dbReference type="Gene3D" id="1.10.600.10">
    <property type="entry name" value="Farnesyl Diphosphate Synthase"/>
    <property type="match status" value="1"/>
</dbReference>
<dbReference type="RefSeq" id="WP_086789286.1">
    <property type="nucleotide sequence ID" value="NZ_JAGIOO010000001.1"/>
</dbReference>
<dbReference type="InterPro" id="IPR008949">
    <property type="entry name" value="Isoprenoid_synthase_dom_sf"/>
</dbReference>
<keyword evidence="3 6" id="KW-0808">Transferase</keyword>
<protein>
    <submittedName>
        <fullName evidence="7">Geranylgeranyl pyrophosphate synthase</fullName>
    </submittedName>
</protein>
<dbReference type="InterPro" id="IPR033749">
    <property type="entry name" value="Polyprenyl_synt_CS"/>
</dbReference>
<dbReference type="InterPro" id="IPR000092">
    <property type="entry name" value="Polyprenyl_synt"/>
</dbReference>
<keyword evidence="4" id="KW-0479">Metal-binding</keyword>
<evidence type="ECO:0000256" key="6">
    <source>
        <dbReference type="RuleBase" id="RU004466"/>
    </source>
</evidence>
<dbReference type="PROSITE" id="PS00723">
    <property type="entry name" value="POLYPRENYL_SYNTHASE_1"/>
    <property type="match status" value="1"/>
</dbReference>
<accession>A0ABS5AQZ7</accession>
<comment type="similarity">
    <text evidence="2 6">Belongs to the FPP/GGPP synthase family.</text>
</comment>
<reference evidence="7 8" key="1">
    <citation type="submission" date="2021-03" db="EMBL/GenBank/DDBJ databases">
        <title>Sequencing the genomes of 1000 actinobacteria strains.</title>
        <authorList>
            <person name="Klenk H.-P."/>
        </authorList>
    </citation>
    <scope>NUCLEOTIDE SEQUENCE [LARGE SCALE GENOMIC DNA]</scope>
    <source>
        <strain evidence="7 8">DSM 44580</strain>
    </source>
</reference>
<keyword evidence="8" id="KW-1185">Reference proteome</keyword>
<dbReference type="EMBL" id="JAGIOO010000001">
    <property type="protein sequence ID" value="MBP2478667.1"/>
    <property type="molecule type" value="Genomic_DNA"/>
</dbReference>
<evidence type="ECO:0000256" key="3">
    <source>
        <dbReference type="ARBA" id="ARBA00022679"/>
    </source>
</evidence>
<evidence type="ECO:0000256" key="1">
    <source>
        <dbReference type="ARBA" id="ARBA00001946"/>
    </source>
</evidence>
<dbReference type="PANTHER" id="PTHR12001:SF69">
    <property type="entry name" value="ALL TRANS-POLYPRENYL-DIPHOSPHATE SYNTHASE PDSS1"/>
    <property type="match status" value="1"/>
</dbReference>
<proteinExistence type="inferred from homology"/>
<evidence type="ECO:0000256" key="5">
    <source>
        <dbReference type="ARBA" id="ARBA00022842"/>
    </source>
</evidence>
<dbReference type="Proteomes" id="UP001519363">
    <property type="component" value="Unassembled WGS sequence"/>
</dbReference>
<name>A0ABS5AQZ7_9PSEU</name>
<evidence type="ECO:0000256" key="2">
    <source>
        <dbReference type="ARBA" id="ARBA00006706"/>
    </source>
</evidence>
<sequence>MRLEEFPARLTKAVEREYRELLAPFGLDRHAPALAAGRLLRSRLAATAAGEPSQALLRRCTALELLHTSTLVHDDIVDRGELRRGVPTLWRAVGTDRAILIGSVLATRALSLAHAEGPELAGRFLATSQRVNLAQLHEVDQRGRLKERGAHEDIAVGKSGAMIELALFLGAASGTPWPVDLTHLRAAVRELGTGLQYADDVEDVRAWLDRSADRSKGGGHDLDLGNFTLPVTLLARRTGLGPPEVLRAGRADWDAALTAALVVAEEHLQHAVDHLGRAADTALTRRVTDWVRQVVGAWREKGLDRMVAGQDPAHQERTGSRG</sequence>
<evidence type="ECO:0000256" key="4">
    <source>
        <dbReference type="ARBA" id="ARBA00022723"/>
    </source>
</evidence>